<gene>
    <name evidence="2" type="ORF">BCR26_08785</name>
</gene>
<evidence type="ECO:0000313" key="2">
    <source>
        <dbReference type="EMBL" id="OEH83565.1"/>
    </source>
</evidence>
<evidence type="ECO:0000259" key="1">
    <source>
        <dbReference type="Pfam" id="PF14192"/>
    </source>
</evidence>
<dbReference type="RefSeq" id="WP_069697438.1">
    <property type="nucleotide sequence ID" value="NZ_JAGGMA010000012.1"/>
</dbReference>
<proteinExistence type="predicted"/>
<sequence>MIDFTLVAKLKEQYPTGTRVQLIEMSDPYPVPPLTLGTIRLVDDIGQIHVRWDNGRTLPLNVVEDHFKTIK</sequence>
<accession>A0A1E5L0F3</accession>
<comment type="caution">
    <text evidence="2">The sequence shown here is derived from an EMBL/GenBank/DDBJ whole genome shotgun (WGS) entry which is preliminary data.</text>
</comment>
<keyword evidence="3" id="KW-1185">Reference proteome</keyword>
<dbReference type="EMBL" id="MIEK01000005">
    <property type="protein sequence ID" value="OEH83565.1"/>
    <property type="molecule type" value="Genomic_DNA"/>
</dbReference>
<feature type="domain" description="DUF4314" evidence="1">
    <location>
        <begin position="7"/>
        <end position="70"/>
    </location>
</feature>
<dbReference type="OrthoDB" id="9813511at2"/>
<protein>
    <recommendedName>
        <fullName evidence="1">DUF4314 domain-containing protein</fullName>
    </recommendedName>
</protein>
<dbReference type="STRING" id="762845.BCR26_08785"/>
<evidence type="ECO:0000313" key="3">
    <source>
        <dbReference type="Proteomes" id="UP000095256"/>
    </source>
</evidence>
<organism evidence="2 3">
    <name type="scientific">Enterococcus rivorum</name>
    <dbReference type="NCBI Taxonomy" id="762845"/>
    <lineage>
        <taxon>Bacteria</taxon>
        <taxon>Bacillati</taxon>
        <taxon>Bacillota</taxon>
        <taxon>Bacilli</taxon>
        <taxon>Lactobacillales</taxon>
        <taxon>Enterococcaceae</taxon>
        <taxon>Enterococcus</taxon>
    </lineage>
</organism>
<name>A0A1E5L0F3_9ENTE</name>
<dbReference type="Proteomes" id="UP000095256">
    <property type="component" value="Unassembled WGS sequence"/>
</dbReference>
<dbReference type="Pfam" id="PF14192">
    <property type="entry name" value="DUF4314"/>
    <property type="match status" value="1"/>
</dbReference>
<dbReference type="AlphaFoldDB" id="A0A1E5L0F3"/>
<dbReference type="InterPro" id="IPR025463">
    <property type="entry name" value="DUF4314"/>
</dbReference>
<reference evidence="2 3" key="1">
    <citation type="submission" date="2016-09" db="EMBL/GenBank/DDBJ databases">
        <authorList>
            <person name="Capua I."/>
            <person name="De Benedictis P."/>
            <person name="Joannis T."/>
            <person name="Lombin L.H."/>
            <person name="Cattoli G."/>
        </authorList>
    </citation>
    <scope>NUCLEOTIDE SEQUENCE [LARGE SCALE GENOMIC DNA]</scope>
    <source>
        <strain evidence="2 3">LMG 25899</strain>
    </source>
</reference>